<proteinExistence type="predicted"/>
<dbReference type="SUPFAM" id="SSF100950">
    <property type="entry name" value="NagB/RpiA/CoA transferase-like"/>
    <property type="match status" value="1"/>
</dbReference>
<reference evidence="4 5" key="1">
    <citation type="submission" date="2016-10" db="EMBL/GenBank/DDBJ databases">
        <authorList>
            <person name="de Groot N.N."/>
        </authorList>
    </citation>
    <scope>NUCLEOTIDE SEQUENCE [LARGE SCALE GENOMIC DNA]</scope>
    <source>
        <strain evidence="4 5">CGMCC 1.9159</strain>
    </source>
</reference>
<dbReference type="SUPFAM" id="SSF46785">
    <property type="entry name" value="Winged helix' DNA-binding domain"/>
    <property type="match status" value="1"/>
</dbReference>
<dbReference type="Pfam" id="PF00455">
    <property type="entry name" value="DeoRC"/>
    <property type="match status" value="1"/>
</dbReference>
<accession>A0A1G9HKT1</accession>
<dbReference type="Proteomes" id="UP000199475">
    <property type="component" value="Unassembled WGS sequence"/>
</dbReference>
<feature type="domain" description="HTH deoR-type" evidence="3">
    <location>
        <begin position="1"/>
        <end position="45"/>
    </location>
</feature>
<dbReference type="InterPro" id="IPR037171">
    <property type="entry name" value="NagB/RpiA_transferase-like"/>
</dbReference>
<dbReference type="PANTHER" id="PTHR30363:SF44">
    <property type="entry name" value="AGA OPERON TRANSCRIPTIONAL REPRESSOR-RELATED"/>
    <property type="match status" value="1"/>
</dbReference>
<dbReference type="InterPro" id="IPR014036">
    <property type="entry name" value="DeoR-like_C"/>
</dbReference>
<evidence type="ECO:0000313" key="4">
    <source>
        <dbReference type="EMBL" id="SDL13485.1"/>
    </source>
</evidence>
<dbReference type="EMBL" id="FNGP01000001">
    <property type="protein sequence ID" value="SDL13485.1"/>
    <property type="molecule type" value="Genomic_DNA"/>
</dbReference>
<dbReference type="PRINTS" id="PR00037">
    <property type="entry name" value="HTHLACR"/>
</dbReference>
<sequence length="232" mass="24105">MRRRGVVSIVAMARRIGVSQVTVRRDLDELVASGLAVRVRGGARDAESADMNKPNTGPEPDLLHGNALAERIATLLRPGHVVGVTGRRFAPMIAQALLTVADVGIVSNSLSVVGALSQRSAVPMVLLGGVVTDSGCLAGPLAVEALGRLHLDAVFIEGEGVDPAAGVTTRNLLEAETMRAFIGAAGSTFLTAAPDQWRRVSLTTIADLEAVDALVSVSPSDPGWGDNFEVIL</sequence>
<dbReference type="SMART" id="SM01134">
    <property type="entry name" value="DeoRC"/>
    <property type="match status" value="1"/>
</dbReference>
<evidence type="ECO:0000256" key="1">
    <source>
        <dbReference type="ARBA" id="ARBA00023015"/>
    </source>
</evidence>
<protein>
    <submittedName>
        <fullName evidence="4">Transcriptional regulator, DeoR family</fullName>
    </submittedName>
</protein>
<dbReference type="InterPro" id="IPR050313">
    <property type="entry name" value="Carb_Metab_HTH_regulators"/>
</dbReference>
<dbReference type="SMART" id="SM00420">
    <property type="entry name" value="HTH_DEOR"/>
    <property type="match status" value="1"/>
</dbReference>
<evidence type="ECO:0000313" key="5">
    <source>
        <dbReference type="Proteomes" id="UP000199475"/>
    </source>
</evidence>
<name>A0A1G9HKT1_9ACTN</name>
<dbReference type="InterPro" id="IPR001034">
    <property type="entry name" value="DeoR_HTH"/>
</dbReference>
<dbReference type="STRING" id="686624.SAMN04488242_0372"/>
<dbReference type="AlphaFoldDB" id="A0A1G9HKT1"/>
<organism evidence="4 5">
    <name type="scientific">Tessaracoccus oleiagri</name>
    <dbReference type="NCBI Taxonomy" id="686624"/>
    <lineage>
        <taxon>Bacteria</taxon>
        <taxon>Bacillati</taxon>
        <taxon>Actinomycetota</taxon>
        <taxon>Actinomycetes</taxon>
        <taxon>Propionibacteriales</taxon>
        <taxon>Propionibacteriaceae</taxon>
        <taxon>Tessaracoccus</taxon>
    </lineage>
</organism>
<evidence type="ECO:0000259" key="3">
    <source>
        <dbReference type="PROSITE" id="PS51000"/>
    </source>
</evidence>
<keyword evidence="2" id="KW-0804">Transcription</keyword>
<dbReference type="InterPro" id="IPR036390">
    <property type="entry name" value="WH_DNA-bd_sf"/>
</dbReference>
<dbReference type="GO" id="GO:0003700">
    <property type="term" value="F:DNA-binding transcription factor activity"/>
    <property type="evidence" value="ECO:0007669"/>
    <property type="project" value="InterPro"/>
</dbReference>
<dbReference type="PROSITE" id="PS51000">
    <property type="entry name" value="HTH_DEOR_2"/>
    <property type="match status" value="1"/>
</dbReference>
<evidence type="ECO:0000256" key="2">
    <source>
        <dbReference type="ARBA" id="ARBA00023163"/>
    </source>
</evidence>
<gene>
    <name evidence="4" type="ORF">SAMN04488242_0372</name>
</gene>
<dbReference type="PANTHER" id="PTHR30363">
    <property type="entry name" value="HTH-TYPE TRANSCRIPTIONAL REGULATOR SRLR-RELATED"/>
    <property type="match status" value="1"/>
</dbReference>
<dbReference type="Pfam" id="PF08220">
    <property type="entry name" value="HTH_DeoR"/>
    <property type="match status" value="1"/>
</dbReference>
<keyword evidence="1" id="KW-0805">Transcription regulation</keyword>
<keyword evidence="5" id="KW-1185">Reference proteome</keyword>